<dbReference type="InterPro" id="IPR000990">
    <property type="entry name" value="Innexin"/>
</dbReference>
<dbReference type="Proteomes" id="UP000000305">
    <property type="component" value="Unassembled WGS sequence"/>
</dbReference>
<dbReference type="AlphaFoldDB" id="E9GU09"/>
<feature type="transmembrane region" description="Helical" evidence="12">
    <location>
        <begin position="26"/>
        <end position="43"/>
    </location>
</feature>
<evidence type="ECO:0000256" key="9">
    <source>
        <dbReference type="ARBA" id="ARBA00023065"/>
    </source>
</evidence>
<keyword evidence="11 12" id="KW-0407">Ion channel</keyword>
<evidence type="ECO:0000313" key="14">
    <source>
        <dbReference type="Proteomes" id="UP000000305"/>
    </source>
</evidence>
<evidence type="ECO:0000256" key="4">
    <source>
        <dbReference type="ARBA" id="ARBA00022475"/>
    </source>
</evidence>
<comment type="similarity">
    <text evidence="12">Belongs to the pannexin family.</text>
</comment>
<dbReference type="PhylomeDB" id="E9GU09"/>
<keyword evidence="4" id="KW-1003">Cell membrane</keyword>
<dbReference type="InParanoid" id="E9GU09"/>
<feature type="transmembrane region" description="Helical" evidence="12">
    <location>
        <begin position="265"/>
        <end position="289"/>
    </location>
</feature>
<dbReference type="FunCoup" id="E9GU09">
    <property type="interactions" value="41"/>
</dbReference>
<keyword evidence="10 12" id="KW-0472">Membrane</keyword>
<dbReference type="GO" id="GO:0005921">
    <property type="term" value="C:gap junction"/>
    <property type="evidence" value="ECO:0000318"/>
    <property type="project" value="GO_Central"/>
</dbReference>
<gene>
    <name evidence="12" type="primary">inx</name>
    <name evidence="13" type="ORF">DAPPUDRAFT_306009</name>
</gene>
<evidence type="ECO:0000256" key="6">
    <source>
        <dbReference type="ARBA" id="ARBA00022868"/>
    </source>
</evidence>
<keyword evidence="14" id="KW-1185">Reference proteome</keyword>
<keyword evidence="9 12" id="KW-0406">Ion transport</keyword>
<dbReference type="PANTHER" id="PTHR11893">
    <property type="entry name" value="INNEXIN"/>
    <property type="match status" value="1"/>
</dbReference>
<evidence type="ECO:0000256" key="5">
    <source>
        <dbReference type="ARBA" id="ARBA00022692"/>
    </source>
</evidence>
<dbReference type="PANTHER" id="PTHR11893:SF41">
    <property type="entry name" value="INNEXIN INX2"/>
    <property type="match status" value="1"/>
</dbReference>
<keyword evidence="7" id="KW-0965">Cell junction</keyword>
<feature type="transmembrane region" description="Helical" evidence="12">
    <location>
        <begin position="105"/>
        <end position="127"/>
    </location>
</feature>
<evidence type="ECO:0000256" key="1">
    <source>
        <dbReference type="ARBA" id="ARBA00004610"/>
    </source>
</evidence>
<evidence type="ECO:0000256" key="2">
    <source>
        <dbReference type="ARBA" id="ARBA00004651"/>
    </source>
</evidence>
<dbReference type="PRINTS" id="PR01262">
    <property type="entry name" value="INNEXIN"/>
</dbReference>
<comment type="function">
    <text evidence="12">Structural component of the gap junctions.</text>
</comment>
<evidence type="ECO:0000256" key="12">
    <source>
        <dbReference type="RuleBase" id="RU010713"/>
    </source>
</evidence>
<evidence type="ECO:0000256" key="10">
    <source>
        <dbReference type="ARBA" id="ARBA00023136"/>
    </source>
</evidence>
<dbReference type="KEGG" id="dpx:DAPPUDRAFT_306009"/>
<evidence type="ECO:0000256" key="3">
    <source>
        <dbReference type="ARBA" id="ARBA00022448"/>
    </source>
</evidence>
<dbReference type="eggNOG" id="ENOG502QR27">
    <property type="taxonomic scope" value="Eukaryota"/>
</dbReference>
<evidence type="ECO:0000256" key="8">
    <source>
        <dbReference type="ARBA" id="ARBA00022989"/>
    </source>
</evidence>
<dbReference type="EMBL" id="GL732565">
    <property type="protein sequence ID" value="EFX77054.1"/>
    <property type="molecule type" value="Genomic_DNA"/>
</dbReference>
<accession>E9GU09</accession>
<dbReference type="STRING" id="6669.E9GU09"/>
<comment type="subcellular location">
    <subcellularLocation>
        <location evidence="1">Cell junction</location>
        <location evidence="1">Gap junction</location>
    </subcellularLocation>
    <subcellularLocation>
        <location evidence="2 12">Cell membrane</location>
        <topology evidence="2 12">Multi-pass membrane protein</topology>
    </subcellularLocation>
</comment>
<keyword evidence="6" id="KW-0303">Gap junction</keyword>
<name>E9GU09_DAPPU</name>
<dbReference type="HOGENOM" id="CLU_035763_1_1_1"/>
<dbReference type="GO" id="GO:0005243">
    <property type="term" value="F:gap junction channel activity"/>
    <property type="evidence" value="ECO:0000318"/>
    <property type="project" value="GO_Central"/>
</dbReference>
<feature type="transmembrane region" description="Helical" evidence="12">
    <location>
        <begin position="173"/>
        <end position="194"/>
    </location>
</feature>
<evidence type="ECO:0000256" key="11">
    <source>
        <dbReference type="ARBA" id="ARBA00023303"/>
    </source>
</evidence>
<organism evidence="13 14">
    <name type="scientific">Daphnia pulex</name>
    <name type="common">Water flea</name>
    <dbReference type="NCBI Taxonomy" id="6669"/>
    <lineage>
        <taxon>Eukaryota</taxon>
        <taxon>Metazoa</taxon>
        <taxon>Ecdysozoa</taxon>
        <taxon>Arthropoda</taxon>
        <taxon>Crustacea</taxon>
        <taxon>Branchiopoda</taxon>
        <taxon>Diplostraca</taxon>
        <taxon>Cladocera</taxon>
        <taxon>Anomopoda</taxon>
        <taxon>Daphniidae</taxon>
        <taxon>Daphnia</taxon>
    </lineage>
</organism>
<dbReference type="GO" id="GO:0007602">
    <property type="term" value="P:phototransduction"/>
    <property type="evidence" value="ECO:0000318"/>
    <property type="project" value="GO_Central"/>
</dbReference>
<dbReference type="GO" id="GO:0034220">
    <property type="term" value="P:monoatomic ion transmembrane transport"/>
    <property type="evidence" value="ECO:0007669"/>
    <property type="project" value="UniProtKB-KW"/>
</dbReference>
<keyword evidence="5 12" id="KW-0812">Transmembrane</keyword>
<keyword evidence="8 12" id="KW-1133">Transmembrane helix</keyword>
<dbReference type="Pfam" id="PF00876">
    <property type="entry name" value="Innexin"/>
    <property type="match status" value="1"/>
</dbReference>
<evidence type="ECO:0000256" key="7">
    <source>
        <dbReference type="ARBA" id="ARBA00022949"/>
    </source>
</evidence>
<keyword evidence="3 12" id="KW-0813">Transport</keyword>
<reference evidence="13 14" key="1">
    <citation type="journal article" date="2011" name="Science">
        <title>The ecoresponsive genome of Daphnia pulex.</title>
        <authorList>
            <person name="Colbourne J.K."/>
            <person name="Pfrender M.E."/>
            <person name="Gilbert D."/>
            <person name="Thomas W.K."/>
            <person name="Tucker A."/>
            <person name="Oakley T.H."/>
            <person name="Tokishita S."/>
            <person name="Aerts A."/>
            <person name="Arnold G.J."/>
            <person name="Basu M.K."/>
            <person name="Bauer D.J."/>
            <person name="Caceres C.E."/>
            <person name="Carmel L."/>
            <person name="Casola C."/>
            <person name="Choi J.H."/>
            <person name="Detter J.C."/>
            <person name="Dong Q."/>
            <person name="Dusheyko S."/>
            <person name="Eads B.D."/>
            <person name="Frohlich T."/>
            <person name="Geiler-Samerotte K.A."/>
            <person name="Gerlach D."/>
            <person name="Hatcher P."/>
            <person name="Jogdeo S."/>
            <person name="Krijgsveld J."/>
            <person name="Kriventseva E.V."/>
            <person name="Kultz D."/>
            <person name="Laforsch C."/>
            <person name="Lindquist E."/>
            <person name="Lopez J."/>
            <person name="Manak J.R."/>
            <person name="Muller J."/>
            <person name="Pangilinan J."/>
            <person name="Patwardhan R.P."/>
            <person name="Pitluck S."/>
            <person name="Pritham E.J."/>
            <person name="Rechtsteiner A."/>
            <person name="Rho M."/>
            <person name="Rogozin I.B."/>
            <person name="Sakarya O."/>
            <person name="Salamov A."/>
            <person name="Schaack S."/>
            <person name="Shapiro H."/>
            <person name="Shiga Y."/>
            <person name="Skalitzky C."/>
            <person name="Smith Z."/>
            <person name="Souvorov A."/>
            <person name="Sung W."/>
            <person name="Tang Z."/>
            <person name="Tsuchiya D."/>
            <person name="Tu H."/>
            <person name="Vos H."/>
            <person name="Wang M."/>
            <person name="Wolf Y.I."/>
            <person name="Yamagata H."/>
            <person name="Yamada T."/>
            <person name="Ye Y."/>
            <person name="Shaw J.R."/>
            <person name="Andrews J."/>
            <person name="Crease T.J."/>
            <person name="Tang H."/>
            <person name="Lucas S.M."/>
            <person name="Robertson H.M."/>
            <person name="Bork P."/>
            <person name="Koonin E.V."/>
            <person name="Zdobnov E.M."/>
            <person name="Grigoriev I.V."/>
            <person name="Lynch M."/>
            <person name="Boore J.L."/>
        </authorList>
    </citation>
    <scope>NUCLEOTIDE SEQUENCE [LARGE SCALE GENOMIC DNA]</scope>
</reference>
<dbReference type="PROSITE" id="PS51013">
    <property type="entry name" value="PANNEXIN"/>
    <property type="match status" value="1"/>
</dbReference>
<proteinExistence type="inferred from homology"/>
<evidence type="ECO:0000313" key="13">
    <source>
        <dbReference type="EMBL" id="EFX77054.1"/>
    </source>
</evidence>
<dbReference type="GO" id="GO:0005886">
    <property type="term" value="C:plasma membrane"/>
    <property type="evidence" value="ECO:0000318"/>
    <property type="project" value="GO_Central"/>
</dbReference>
<dbReference type="OrthoDB" id="5867527at2759"/>
<dbReference type="OMA" id="PIVNEEC"/>
<protein>
    <recommendedName>
        <fullName evidence="12">Innexin</fullName>
    </recommendedName>
</protein>
<sequence length="360" mass="41941">MFDVFGSVKGLLKLDSVNIDNNIFRLHYKATVIILISFSLLVTSRQYIGDPIDCIVEGIPSNVMDTYCWITSTFTIPTSKIQETDNFHPGVRPQYEGDQVKYHQYYQWVCFVLFFQALLFYFPYHLWKSWETGKMKMLVLDLNCPIIAEETKKERIKLLVNYFASNLHNHNFYAFRFFVCEILNFINVIGQIYFVDFFLGGEFVTYGRDVISMTEMEPEDRIDPMSKVVFPKVTKCTFRKFGPSGTIERIDGLCILPLNVVNEKIYVFLWFWFILLAVLSSLALIYRLAVLSGSRTRMFLLRAQAQLAPCNEVESVFRKCQIGDWFILVLLSKNIDPLAYKELICDLACRFEGREEIQPA</sequence>